<protein>
    <submittedName>
        <fullName evidence="1">Uncharacterized protein</fullName>
    </submittedName>
</protein>
<dbReference type="AlphaFoldDB" id="A0A6H2A3V4"/>
<accession>A0A6H2A3V4</accession>
<organism evidence="1">
    <name type="scientific">viral metagenome</name>
    <dbReference type="NCBI Taxonomy" id="1070528"/>
    <lineage>
        <taxon>unclassified sequences</taxon>
        <taxon>metagenomes</taxon>
        <taxon>organismal metagenomes</taxon>
    </lineage>
</organism>
<gene>
    <name evidence="1" type="ORF">TM448A04708_0008</name>
</gene>
<reference evidence="1" key="1">
    <citation type="submission" date="2020-03" db="EMBL/GenBank/DDBJ databases">
        <title>The deep terrestrial virosphere.</title>
        <authorList>
            <person name="Holmfeldt K."/>
            <person name="Nilsson E."/>
            <person name="Simone D."/>
            <person name="Lopez-Fernandez M."/>
            <person name="Wu X."/>
            <person name="de Brujin I."/>
            <person name="Lundin D."/>
            <person name="Andersson A."/>
            <person name="Bertilsson S."/>
            <person name="Dopson M."/>
        </authorList>
    </citation>
    <scope>NUCLEOTIDE SEQUENCE</scope>
    <source>
        <strain evidence="1">TM448A04708</strain>
    </source>
</reference>
<name>A0A6H2A3V4_9ZZZZ</name>
<evidence type="ECO:0000313" key="1">
    <source>
        <dbReference type="EMBL" id="QJA54402.1"/>
    </source>
</evidence>
<proteinExistence type="predicted"/>
<sequence length="105" mass="12166">MESARARGKDAERQVARRLGGRRTGILGKPAPDVEGAWYVAEVKDYLKAPEVPYRILRQLRQTTPADKMALFVYKRPEWKDYVVCSLLKDFEDWYGVIKLIHKEG</sequence>
<dbReference type="EMBL" id="MT144503">
    <property type="protein sequence ID" value="QJA54402.1"/>
    <property type="molecule type" value="Genomic_DNA"/>
</dbReference>